<dbReference type="EMBL" id="JACVVD010000008">
    <property type="protein sequence ID" value="MBD0382599.1"/>
    <property type="molecule type" value="Genomic_DNA"/>
</dbReference>
<dbReference type="Proteomes" id="UP000650466">
    <property type="component" value="Unassembled WGS sequence"/>
</dbReference>
<gene>
    <name evidence="2" type="ORF">ICC18_21000</name>
</gene>
<dbReference type="SMART" id="SM00860">
    <property type="entry name" value="SMI1_KNR4"/>
    <property type="match status" value="1"/>
</dbReference>
<evidence type="ECO:0000313" key="3">
    <source>
        <dbReference type="Proteomes" id="UP000650466"/>
    </source>
</evidence>
<evidence type="ECO:0000259" key="1">
    <source>
        <dbReference type="SMART" id="SM00860"/>
    </source>
</evidence>
<dbReference type="RefSeq" id="WP_188176399.1">
    <property type="nucleotide sequence ID" value="NZ_JACVVD010000008.1"/>
</dbReference>
<evidence type="ECO:0000313" key="2">
    <source>
        <dbReference type="EMBL" id="MBD0382599.1"/>
    </source>
</evidence>
<keyword evidence="3" id="KW-1185">Reference proteome</keyword>
<dbReference type="InterPro" id="IPR037883">
    <property type="entry name" value="Knr4/Smi1-like_sf"/>
</dbReference>
<proteinExistence type="predicted"/>
<dbReference type="AlphaFoldDB" id="A0A926QLN9"/>
<dbReference type="Gene3D" id="3.40.1580.10">
    <property type="entry name" value="SMI1/KNR4-like"/>
    <property type="match status" value="1"/>
</dbReference>
<reference evidence="2" key="1">
    <citation type="submission" date="2020-09" db="EMBL/GenBank/DDBJ databases">
        <title>Draft Genome Sequence of Paenibacillus sp. WST5.</title>
        <authorList>
            <person name="Bao Z."/>
        </authorList>
    </citation>
    <scope>NUCLEOTIDE SEQUENCE</scope>
    <source>
        <strain evidence="2">WST5</strain>
    </source>
</reference>
<comment type="caution">
    <text evidence="2">The sequence shown here is derived from an EMBL/GenBank/DDBJ whole genome shotgun (WGS) entry which is preliminary data.</text>
</comment>
<dbReference type="InterPro" id="IPR018958">
    <property type="entry name" value="Knr4/Smi1-like_dom"/>
</dbReference>
<organism evidence="2 3">
    <name type="scientific">Paenibacillus sedimenti</name>
    <dbReference type="NCBI Taxonomy" id="2770274"/>
    <lineage>
        <taxon>Bacteria</taxon>
        <taxon>Bacillati</taxon>
        <taxon>Bacillota</taxon>
        <taxon>Bacilli</taxon>
        <taxon>Bacillales</taxon>
        <taxon>Paenibacillaceae</taxon>
        <taxon>Paenibacillus</taxon>
    </lineage>
</organism>
<dbReference type="Pfam" id="PF09346">
    <property type="entry name" value="SMI1_KNR4"/>
    <property type="match status" value="1"/>
</dbReference>
<protein>
    <submittedName>
        <fullName evidence="2">SMI1/KNR4 family protein</fullName>
    </submittedName>
</protein>
<accession>A0A926QLN9</accession>
<feature type="domain" description="Knr4/Smi1-like" evidence="1">
    <location>
        <begin position="16"/>
        <end position="163"/>
    </location>
</feature>
<dbReference type="SUPFAM" id="SSF160631">
    <property type="entry name" value="SMI1/KNR4-like"/>
    <property type="match status" value="1"/>
</dbReference>
<name>A0A926QLN9_9BACL</name>
<sequence>MQSSFEKVKQKLLEVGITSESGIHSDNLIISFEQKYGFHLPQDYKEFLLTYGRINYNHQISYSQLTNIPKHDERGRMGYFYNLQNDNNDLITNIERYLGRMPGSMIPFADITGGDQLCIGVTEDVWGKIFLWDHDKEHFDPSEEELWNNVYLVANSFSEFILSFQIVEDENLPKDLGIVSIKTTPEFLKLVEKFKSKKQ</sequence>